<dbReference type="InterPro" id="IPR003604">
    <property type="entry name" value="Matrin/U1-like-C_Znf_C2H2"/>
</dbReference>
<dbReference type="SMART" id="SM00355">
    <property type="entry name" value="ZnF_C2H2"/>
    <property type="match status" value="3"/>
</dbReference>
<proteinExistence type="predicted"/>
<dbReference type="PANTHER" id="PTHR45762:SF3">
    <property type="entry name" value="ZINC-FINGER PROTEIN AT 72D, ISOFORM B"/>
    <property type="match status" value="1"/>
</dbReference>
<dbReference type="Gene3D" id="3.30.160.60">
    <property type="entry name" value="Classic Zinc Finger"/>
    <property type="match status" value="2"/>
</dbReference>
<feature type="compositionally biased region" description="Polar residues" evidence="1">
    <location>
        <begin position="130"/>
        <end position="140"/>
    </location>
</feature>
<feature type="region of interest" description="Disordered" evidence="1">
    <location>
        <begin position="117"/>
        <end position="154"/>
    </location>
</feature>
<evidence type="ECO:0000313" key="3">
    <source>
        <dbReference type="Proteomes" id="UP000887565"/>
    </source>
</evidence>
<dbReference type="SMART" id="SM00572">
    <property type="entry name" value="DZF"/>
    <property type="match status" value="1"/>
</dbReference>
<dbReference type="InterPro" id="IPR036236">
    <property type="entry name" value="Znf_C2H2_sf"/>
</dbReference>
<evidence type="ECO:0000313" key="4">
    <source>
        <dbReference type="WBParaSite" id="nRc.2.0.1.t01546-RA"/>
    </source>
</evidence>
<feature type="domain" description="DZF" evidence="2">
    <location>
        <begin position="421"/>
        <end position="723"/>
    </location>
</feature>
<protein>
    <submittedName>
        <fullName evidence="4">DZF domain-containing protein</fullName>
    </submittedName>
</protein>
<dbReference type="FunFam" id="1.10.1410.40:FF:000001">
    <property type="entry name" value="interleukin enhancer-binding factor 3 isoform X1"/>
    <property type="match status" value="1"/>
</dbReference>
<name>A0A915HJN9_ROMCU</name>
<keyword evidence="3" id="KW-1185">Reference proteome</keyword>
<dbReference type="OMA" id="HEVHYRD"/>
<dbReference type="SMART" id="SM00451">
    <property type="entry name" value="ZnF_U1"/>
    <property type="match status" value="3"/>
</dbReference>
<dbReference type="WBParaSite" id="nRc.2.0.1.t01546-RA">
    <property type="protein sequence ID" value="nRc.2.0.1.t01546-RA"/>
    <property type="gene ID" value="nRc.2.0.1.g01546"/>
</dbReference>
<dbReference type="InterPro" id="IPR049402">
    <property type="entry name" value="DZF_dom_C"/>
</dbReference>
<evidence type="ECO:0000259" key="2">
    <source>
        <dbReference type="PROSITE" id="PS51703"/>
    </source>
</evidence>
<dbReference type="Pfam" id="PF20965">
    <property type="entry name" value="DZF_C"/>
    <property type="match status" value="1"/>
</dbReference>
<dbReference type="SUPFAM" id="SSF57667">
    <property type="entry name" value="beta-beta-alpha zinc fingers"/>
    <property type="match status" value="3"/>
</dbReference>
<dbReference type="Proteomes" id="UP000887565">
    <property type="component" value="Unplaced"/>
</dbReference>
<reference evidence="4" key="1">
    <citation type="submission" date="2022-11" db="UniProtKB">
        <authorList>
            <consortium name="WormBaseParasite"/>
        </authorList>
    </citation>
    <scope>IDENTIFICATION</scope>
</reference>
<dbReference type="Pfam" id="PF12874">
    <property type="entry name" value="zf-met"/>
    <property type="match status" value="3"/>
</dbReference>
<dbReference type="PANTHER" id="PTHR45762">
    <property type="entry name" value="ZINC FINGER RNA-BINDING PROTEIN"/>
    <property type="match status" value="1"/>
</dbReference>
<accession>A0A915HJN9</accession>
<evidence type="ECO:0000256" key="1">
    <source>
        <dbReference type="SAM" id="MobiDB-lite"/>
    </source>
</evidence>
<dbReference type="GO" id="GO:0008270">
    <property type="term" value="F:zinc ion binding"/>
    <property type="evidence" value="ECO:0007669"/>
    <property type="project" value="InterPro"/>
</dbReference>
<dbReference type="PROSITE" id="PS00028">
    <property type="entry name" value="ZINC_FINGER_C2H2_1"/>
    <property type="match status" value="1"/>
</dbReference>
<dbReference type="InterPro" id="IPR006561">
    <property type="entry name" value="DZF_dom"/>
</dbReference>
<dbReference type="GO" id="GO:0003676">
    <property type="term" value="F:nucleic acid binding"/>
    <property type="evidence" value="ECO:0007669"/>
    <property type="project" value="InterPro"/>
</dbReference>
<dbReference type="Gene3D" id="1.10.1410.40">
    <property type="match status" value="1"/>
</dbReference>
<organism evidence="3 4">
    <name type="scientific">Romanomermis culicivorax</name>
    <name type="common">Nematode worm</name>
    <dbReference type="NCBI Taxonomy" id="13658"/>
    <lineage>
        <taxon>Eukaryota</taxon>
        <taxon>Metazoa</taxon>
        <taxon>Ecdysozoa</taxon>
        <taxon>Nematoda</taxon>
        <taxon>Enoplea</taxon>
        <taxon>Dorylaimia</taxon>
        <taxon>Mermithida</taxon>
        <taxon>Mermithoidea</taxon>
        <taxon>Mermithidae</taxon>
        <taxon>Romanomermis</taxon>
    </lineage>
</organism>
<feature type="compositionally biased region" description="Low complexity" evidence="1">
    <location>
        <begin position="117"/>
        <end position="129"/>
    </location>
</feature>
<dbReference type="InterPro" id="IPR013087">
    <property type="entry name" value="Znf_C2H2_type"/>
</dbReference>
<dbReference type="PROSITE" id="PS51703">
    <property type="entry name" value="DZF"/>
    <property type="match status" value="1"/>
</dbReference>
<sequence>MYTNLAFHFKNFSPGLPNPYYAYQPAVVVPRLAASIYDPYATQMSGAPTSAGAVVYPAPNVYATTAATPTYYQPILGVPSSQQQAQISQMFQPSPPNAPNMFNLSTAKAVAYFTPATTNADSSQSQSNSIRPSPHNSLNFSAPPPPPNPKIATNNTILGLKRPQSSSQNFHNNSISKLLVNNQQSVLTTLTSPCNNNNANSNNGNQQLKESRKPFFKRFGQKLSDRQTFFCDTCKITCMGETTYKEHLEGQKHKKKVIQSQSDSRKPNLPYHKTTYKCNVCDVTCSGKDSYDMHAQGVKHQRAVRMHLQRGKPSSECEPTIIQPLSGDLSKEEEESEPIGEDYIEYKTDGNPTGYRCKLCDCQFTDVMAKNCHLKGRRHKLQYKMKVDPTYEVEPSKMQQRMLSKMFRMRSPYPPMVGRFPNFYGGYPQAPVYNDRQPDNRSSNDEIYLCKAHEMCRATEDEIGAVERVVCNVERALKMVSDALEQKECSFEPDLLEENSTVKKEIKTEPESTLSDQTPIPEDRRILKGTCTEDQYDVAITEPDKSRLTISSTSDGYRVEVTVYLTAVIMRSAVATEDLSVNKLSETIMTSSTDDHHDDDTVLDKEKCLEALASLRRAKWFQSQCAPFEQIVQVLRILKDYCKRTIAWRVFPQWGLELLVERIFSAADQILSPSELFRHFFESIACGLLLPGTPGFQDPCEKEYHDVFDGLTQQQAEDITFSA</sequence>
<dbReference type="AlphaFoldDB" id="A0A915HJN9"/>